<evidence type="ECO:0000313" key="1">
    <source>
        <dbReference type="EMBL" id="QCX38658.1"/>
    </source>
</evidence>
<name>A0A5B7TQZ3_9FLAO</name>
<sequence>MHEFNNRIELQREVLQIINQKKFDFELTGLSDGAIKRWLSDNKFNNDSESIKIIFKIASKLFFLANKSQEQITNAYRKLSIEVTELIDALRIKINNLN</sequence>
<gene>
    <name evidence="1" type="ORF">FF125_09515</name>
</gene>
<organism evidence="1 2">
    <name type="scientific">Aureibaculum algae</name>
    <dbReference type="NCBI Taxonomy" id="2584122"/>
    <lineage>
        <taxon>Bacteria</taxon>
        <taxon>Pseudomonadati</taxon>
        <taxon>Bacteroidota</taxon>
        <taxon>Flavobacteriia</taxon>
        <taxon>Flavobacteriales</taxon>
        <taxon>Flavobacteriaceae</taxon>
        <taxon>Aureibaculum</taxon>
    </lineage>
</organism>
<dbReference type="KEGG" id="fbe:FF125_09515"/>
<dbReference type="EMBL" id="CP040749">
    <property type="protein sequence ID" value="QCX38658.1"/>
    <property type="molecule type" value="Genomic_DNA"/>
</dbReference>
<protein>
    <submittedName>
        <fullName evidence="1">Uncharacterized protein</fullName>
    </submittedName>
</protein>
<reference evidence="1 2" key="1">
    <citation type="submission" date="2019-05" db="EMBL/GenBank/DDBJ databases">
        <title>Algicella ahnfeltiae gen. nov., sp. nov., a novel marine bacterium of the family Flavobacteriaceae isolated from a red alga.</title>
        <authorList>
            <person name="Nedashkovskaya O.I."/>
            <person name="Kukhlevskiy A.D."/>
            <person name="Kim S.-G."/>
            <person name="Zhukova N.V."/>
            <person name="Mikhailov V.V."/>
        </authorList>
    </citation>
    <scope>NUCLEOTIDE SEQUENCE [LARGE SCALE GENOMIC DNA]</scope>
    <source>
        <strain evidence="1 2">10Alg115</strain>
    </source>
</reference>
<accession>A0A5B7TQZ3</accession>
<keyword evidence="2" id="KW-1185">Reference proteome</keyword>
<proteinExistence type="predicted"/>
<dbReference type="RefSeq" id="WP_138949550.1">
    <property type="nucleotide sequence ID" value="NZ_CP040749.1"/>
</dbReference>
<dbReference type="AlphaFoldDB" id="A0A5B7TQZ3"/>
<dbReference type="OrthoDB" id="8481409at2"/>
<evidence type="ECO:0000313" key="2">
    <source>
        <dbReference type="Proteomes" id="UP000306229"/>
    </source>
</evidence>
<dbReference type="Proteomes" id="UP000306229">
    <property type="component" value="Chromosome"/>
</dbReference>